<organism evidence="4 5">
    <name type="scientific">Sphenostylis stenocarpa</name>
    <dbReference type="NCBI Taxonomy" id="92480"/>
    <lineage>
        <taxon>Eukaryota</taxon>
        <taxon>Viridiplantae</taxon>
        <taxon>Streptophyta</taxon>
        <taxon>Embryophyta</taxon>
        <taxon>Tracheophyta</taxon>
        <taxon>Spermatophyta</taxon>
        <taxon>Magnoliopsida</taxon>
        <taxon>eudicotyledons</taxon>
        <taxon>Gunneridae</taxon>
        <taxon>Pentapetalae</taxon>
        <taxon>rosids</taxon>
        <taxon>fabids</taxon>
        <taxon>Fabales</taxon>
        <taxon>Fabaceae</taxon>
        <taxon>Papilionoideae</taxon>
        <taxon>50 kb inversion clade</taxon>
        <taxon>NPAAA clade</taxon>
        <taxon>indigoferoid/millettioid clade</taxon>
        <taxon>Phaseoleae</taxon>
        <taxon>Sphenostylis</taxon>
    </lineage>
</organism>
<evidence type="ECO:0000313" key="4">
    <source>
        <dbReference type="EMBL" id="CAJ1955967.1"/>
    </source>
</evidence>
<dbReference type="Proteomes" id="UP001189624">
    <property type="component" value="Chromosome 5"/>
</dbReference>
<reference evidence="4" key="1">
    <citation type="submission" date="2023-10" db="EMBL/GenBank/DDBJ databases">
        <authorList>
            <person name="Domelevo Entfellner J.-B."/>
        </authorList>
    </citation>
    <scope>NUCLEOTIDE SEQUENCE</scope>
</reference>
<feature type="transmembrane region" description="Helical" evidence="2">
    <location>
        <begin position="99"/>
        <end position="119"/>
    </location>
</feature>
<sequence>MPNTTLFTLSLLFFSLSLHLALSAAPSPSPSPSPSVHAPNPAPARSPLGSSPPSPSPDSSPAHSPGNSPAPSPMEISHADENDRIENSSRGGLSGSKKAGLAIGVIVAASVIILAGMVYKKRKQNIRRSQYAYAVRREFL</sequence>
<keyword evidence="5" id="KW-1185">Reference proteome</keyword>
<feature type="compositionally biased region" description="Basic and acidic residues" evidence="1">
    <location>
        <begin position="77"/>
        <end position="87"/>
    </location>
</feature>
<dbReference type="PANTHER" id="PTHR36721:SF8">
    <property type="entry name" value="EARLY NODULIN-20-LIKE"/>
    <property type="match status" value="1"/>
</dbReference>
<name>A0AA86SLV2_9FABA</name>
<dbReference type="AlphaFoldDB" id="A0AA86SLV2"/>
<accession>A0AA86SLV2</accession>
<evidence type="ECO:0000256" key="1">
    <source>
        <dbReference type="SAM" id="MobiDB-lite"/>
    </source>
</evidence>
<keyword evidence="2" id="KW-1133">Transmembrane helix</keyword>
<feature type="chain" id="PRO_5041655723" evidence="3">
    <location>
        <begin position="24"/>
        <end position="140"/>
    </location>
</feature>
<dbReference type="PANTHER" id="PTHR36721">
    <property type="entry name" value="PROLINE-RICH FAMILY PROTEIN"/>
    <property type="match status" value="1"/>
</dbReference>
<feature type="signal peptide" evidence="3">
    <location>
        <begin position="1"/>
        <end position="23"/>
    </location>
</feature>
<evidence type="ECO:0000256" key="3">
    <source>
        <dbReference type="SAM" id="SignalP"/>
    </source>
</evidence>
<feature type="region of interest" description="Disordered" evidence="1">
    <location>
        <begin position="23"/>
        <end position="96"/>
    </location>
</feature>
<feature type="compositionally biased region" description="Pro residues" evidence="1">
    <location>
        <begin position="40"/>
        <end position="58"/>
    </location>
</feature>
<keyword evidence="2" id="KW-0472">Membrane</keyword>
<dbReference type="Gramene" id="rna-AYBTSS11_LOCUS16410">
    <property type="protein sequence ID" value="CAJ1955967.1"/>
    <property type="gene ID" value="gene-AYBTSS11_LOCUS16410"/>
</dbReference>
<gene>
    <name evidence="4" type="ORF">AYBTSS11_LOCUS16410</name>
</gene>
<protein>
    <submittedName>
        <fullName evidence="4">Uncharacterized protein</fullName>
    </submittedName>
</protein>
<evidence type="ECO:0000256" key="2">
    <source>
        <dbReference type="SAM" id="Phobius"/>
    </source>
</evidence>
<keyword evidence="3" id="KW-0732">Signal</keyword>
<proteinExistence type="predicted"/>
<dbReference type="EMBL" id="OY731402">
    <property type="protein sequence ID" value="CAJ1955967.1"/>
    <property type="molecule type" value="Genomic_DNA"/>
</dbReference>
<keyword evidence="2" id="KW-0812">Transmembrane</keyword>
<evidence type="ECO:0000313" key="5">
    <source>
        <dbReference type="Proteomes" id="UP001189624"/>
    </source>
</evidence>